<keyword evidence="2" id="KW-1185">Reference proteome</keyword>
<dbReference type="EMBL" id="CP123443">
    <property type="protein sequence ID" value="WGK69750.1"/>
    <property type="molecule type" value="Genomic_DNA"/>
</dbReference>
<dbReference type="InterPro" id="IPR018673">
    <property type="entry name" value="DUF2141"/>
</dbReference>
<dbReference type="Pfam" id="PF09912">
    <property type="entry name" value="DUF2141"/>
    <property type="match status" value="1"/>
</dbReference>
<protein>
    <submittedName>
        <fullName evidence="1">DUF2141 domain-containing protein</fullName>
    </submittedName>
</protein>
<dbReference type="RefSeq" id="WP_326927936.1">
    <property type="nucleotide sequence ID" value="NZ_CP123443.1"/>
</dbReference>
<dbReference type="Proteomes" id="UP001228690">
    <property type="component" value="Chromosome"/>
</dbReference>
<evidence type="ECO:0000313" key="2">
    <source>
        <dbReference type="Proteomes" id="UP001228690"/>
    </source>
</evidence>
<evidence type="ECO:0000313" key="1">
    <source>
        <dbReference type="EMBL" id="WGK69750.1"/>
    </source>
</evidence>
<gene>
    <name evidence="1" type="ORF">P0082_02480</name>
</gene>
<reference evidence="1 2" key="1">
    <citation type="submission" date="2023-04" db="EMBL/GenBank/DDBJ databases">
        <title>Spirochaete genome identified in red abalone sample constitutes a novel genus.</title>
        <authorList>
            <person name="Sharma S.P."/>
            <person name="Purcell C.M."/>
            <person name="Hyde J.R."/>
            <person name="Severin A.J."/>
        </authorList>
    </citation>
    <scope>NUCLEOTIDE SEQUENCE [LARGE SCALE GENOMIC DNA]</scope>
    <source>
        <strain evidence="1 2">SP-2023</strain>
    </source>
</reference>
<organism evidence="1 2">
    <name type="scientific">Candidatus Haliotispira prima</name>
    <dbReference type="NCBI Taxonomy" id="3034016"/>
    <lineage>
        <taxon>Bacteria</taxon>
        <taxon>Pseudomonadati</taxon>
        <taxon>Spirochaetota</taxon>
        <taxon>Spirochaetia</taxon>
        <taxon>Spirochaetales</taxon>
        <taxon>Spirochaetaceae</taxon>
        <taxon>Candidatus Haliotispira</taxon>
    </lineage>
</organism>
<name>A0ABY8MK52_9SPIO</name>
<proteinExistence type="predicted"/>
<accession>A0ABY8MK52</accession>
<sequence>MIAMLKYSKKLKRRYRIIIPLISLILYCCVLPLYAESIHILVRNVEKSQGIVHLGLYDQAKNFAKKRTPAMAGFYIKAVTPVTEFLLGNIAPGRYAIAVYHDLNGDKKLNQNLFGVPVERYGFSHNIFGKLGSAPRFEQASFEVKEGKVTELVIDLKEWKAAKKLAK</sequence>